<dbReference type="NCBIfam" id="TIGR04268">
    <property type="entry name" value="FxSxx-COOH"/>
    <property type="match status" value="1"/>
</dbReference>
<name>A0A1H7G2N2_STRJI</name>
<dbReference type="RefSeq" id="WP_075003721.1">
    <property type="nucleotide sequence ID" value="NZ_BBPN01000040.1"/>
</dbReference>
<reference evidence="2" key="1">
    <citation type="submission" date="2016-10" db="EMBL/GenBank/DDBJ databases">
        <authorList>
            <person name="Varghese N."/>
        </authorList>
    </citation>
    <scope>NUCLEOTIDE SEQUENCE [LARGE SCALE GENOMIC DNA]</scope>
    <source>
        <strain evidence="2">DSM 45096 / BCRC 16803 / CGMCC 4.1857 / CIP 109030 / JCM 12277 / KCTC 19219 / NBRC 100920 / 33214</strain>
    </source>
</reference>
<gene>
    <name evidence="1" type="ORF">SAMN05414137_101510</name>
</gene>
<evidence type="ECO:0000313" key="1">
    <source>
        <dbReference type="EMBL" id="SEK32378.1"/>
    </source>
</evidence>
<dbReference type="AlphaFoldDB" id="A0A1H7G2N2"/>
<organism evidence="1 2">
    <name type="scientific">Streptacidiphilus jiangxiensis</name>
    <dbReference type="NCBI Taxonomy" id="235985"/>
    <lineage>
        <taxon>Bacteria</taxon>
        <taxon>Bacillati</taxon>
        <taxon>Actinomycetota</taxon>
        <taxon>Actinomycetes</taxon>
        <taxon>Kitasatosporales</taxon>
        <taxon>Streptomycetaceae</taxon>
        <taxon>Streptacidiphilus</taxon>
    </lineage>
</organism>
<dbReference type="InterPro" id="IPR026334">
    <property type="entry name" value="FxSxx-COOH"/>
</dbReference>
<dbReference type="Proteomes" id="UP000183015">
    <property type="component" value="Unassembled WGS sequence"/>
</dbReference>
<sequence>MDARTGGAGLPPAETAELFDCTGLDLEELRASRNPVLLAVIERLRTRLVEPGPGTAAFSDYTSAPAGAATPVVVPGAEEP</sequence>
<dbReference type="EMBL" id="FOAZ01000001">
    <property type="protein sequence ID" value="SEK32378.1"/>
    <property type="molecule type" value="Genomic_DNA"/>
</dbReference>
<protein>
    <submittedName>
        <fullName evidence="1">FXSXX-COOH protein</fullName>
    </submittedName>
</protein>
<keyword evidence="2" id="KW-1185">Reference proteome</keyword>
<dbReference type="STRING" id="235985.SAMN05414137_101510"/>
<proteinExistence type="predicted"/>
<accession>A0A1H7G2N2</accession>
<evidence type="ECO:0000313" key="2">
    <source>
        <dbReference type="Proteomes" id="UP000183015"/>
    </source>
</evidence>